<gene>
    <name evidence="13" type="ORF">TSOC_005759</name>
</gene>
<dbReference type="PANTHER" id="PTHR13683">
    <property type="entry name" value="ASPARTYL PROTEASES"/>
    <property type="match status" value="1"/>
</dbReference>
<dbReference type="InterPro" id="IPR032799">
    <property type="entry name" value="TAXi_C"/>
</dbReference>
<dbReference type="PANTHER" id="PTHR13683:SF375">
    <property type="entry name" value="PEPTIDASE A1 DOMAIN-CONTAINING PROTEIN"/>
    <property type="match status" value="1"/>
</dbReference>
<dbReference type="Proteomes" id="UP000236333">
    <property type="component" value="Unassembled WGS sequence"/>
</dbReference>
<evidence type="ECO:0000256" key="5">
    <source>
        <dbReference type="ARBA" id="ARBA00022750"/>
    </source>
</evidence>
<evidence type="ECO:0000256" key="1">
    <source>
        <dbReference type="ARBA" id="ARBA00007447"/>
    </source>
</evidence>
<name>A0A2J8A5E9_9CHLO</name>
<dbReference type="InterPro" id="IPR001461">
    <property type="entry name" value="Aspartic_peptidase_A1"/>
</dbReference>
<dbReference type="SUPFAM" id="SSF50630">
    <property type="entry name" value="Acid proteases"/>
    <property type="match status" value="1"/>
</dbReference>
<dbReference type="InterPro" id="IPR021109">
    <property type="entry name" value="Peptidase_aspartic_dom_sf"/>
</dbReference>
<keyword evidence="9" id="KW-0325">Glycoprotein</keyword>
<evidence type="ECO:0000256" key="9">
    <source>
        <dbReference type="ARBA" id="ARBA00023180"/>
    </source>
</evidence>
<dbReference type="Gene3D" id="2.40.70.10">
    <property type="entry name" value="Acid Proteases"/>
    <property type="match status" value="2"/>
</dbReference>
<dbReference type="OrthoDB" id="2747330at2759"/>
<dbReference type="GO" id="GO:0004190">
    <property type="term" value="F:aspartic-type endopeptidase activity"/>
    <property type="evidence" value="ECO:0007669"/>
    <property type="project" value="UniProtKB-KW"/>
</dbReference>
<keyword evidence="14" id="KW-1185">Reference proteome</keyword>
<dbReference type="GO" id="GO:0012505">
    <property type="term" value="C:endomembrane system"/>
    <property type="evidence" value="ECO:0007669"/>
    <property type="project" value="UniProtKB-SubCell"/>
</dbReference>
<keyword evidence="7" id="KW-1133">Transmembrane helix</keyword>
<comment type="similarity">
    <text evidence="1">Belongs to the peptidase A1 family.</text>
</comment>
<comment type="caution">
    <text evidence="13">The sequence shown here is derived from an EMBL/GenBank/DDBJ whole genome shotgun (WGS) entry which is preliminary data.</text>
</comment>
<evidence type="ECO:0000256" key="10">
    <source>
        <dbReference type="ARBA" id="ARBA00046288"/>
    </source>
</evidence>
<evidence type="ECO:0000313" key="14">
    <source>
        <dbReference type="Proteomes" id="UP000236333"/>
    </source>
</evidence>
<reference evidence="13 14" key="1">
    <citation type="journal article" date="2017" name="Mol. Biol. Evol.">
        <title>The 4-celled Tetrabaena socialis nuclear genome reveals the essential components for genetic control of cell number at the origin of multicellularity in the volvocine lineage.</title>
        <authorList>
            <person name="Featherston J."/>
            <person name="Arakaki Y."/>
            <person name="Hanschen E.R."/>
            <person name="Ferris P.J."/>
            <person name="Michod R.E."/>
            <person name="Olson B.J.S.C."/>
            <person name="Nozaki H."/>
            <person name="Durand P.M."/>
        </authorList>
    </citation>
    <scope>NUCLEOTIDE SEQUENCE [LARGE SCALE GENOMIC DNA]</scope>
    <source>
        <strain evidence="13 14">NIES-571</strain>
    </source>
</reference>
<dbReference type="CDD" id="cd05476">
    <property type="entry name" value="pepsin_A_like_plant"/>
    <property type="match status" value="1"/>
</dbReference>
<proteinExistence type="inferred from homology"/>
<dbReference type="InterPro" id="IPR032861">
    <property type="entry name" value="TAXi_N"/>
</dbReference>
<dbReference type="Pfam" id="PF14541">
    <property type="entry name" value="TAXi_C"/>
    <property type="match status" value="1"/>
</dbReference>
<sequence>MVPLRQREVSSRRRHLLRSGALAVQGAVREVGYFYTTLSLGTPARTFSVIIDTGSTITYIPCKGCAHCGKHTDEWFDPDASTTANKLGCSDPLCNCGSPSCSCNNNRCYYSRTYAERSSSEGWLIEDAFGFPDDQPPVRMVFGCENGETGEIYRQMADGIMGMGNNHNAFQSQLVQRGVIEDVFSLCFGYPKDGILLLGDMPMPEGSQTVYTPLLNNLHMHYYNVKMDGITVNGQQLPLDQAMFDRGYGVVLDSGTTFTYLPSDAFNVMAKAVGDYAEAKGLKRTPGADPQYNDICWKGAPDEFQGLEQFFPPAEFVFGEGARLQLPPLRYLFLSKPSEYCLGFFDNGNSGTLIGGVSVRDMVVT</sequence>
<dbReference type="EMBL" id="PGGS01000164">
    <property type="protein sequence ID" value="PNH07727.1"/>
    <property type="molecule type" value="Genomic_DNA"/>
</dbReference>
<organism evidence="13 14">
    <name type="scientific">Tetrabaena socialis</name>
    <dbReference type="NCBI Taxonomy" id="47790"/>
    <lineage>
        <taxon>Eukaryota</taxon>
        <taxon>Viridiplantae</taxon>
        <taxon>Chlorophyta</taxon>
        <taxon>core chlorophytes</taxon>
        <taxon>Chlorophyceae</taxon>
        <taxon>CS clade</taxon>
        <taxon>Chlamydomonadales</taxon>
        <taxon>Tetrabaenaceae</taxon>
        <taxon>Tetrabaena</taxon>
    </lineage>
</organism>
<evidence type="ECO:0000256" key="6">
    <source>
        <dbReference type="ARBA" id="ARBA00022801"/>
    </source>
</evidence>
<dbReference type="InterPro" id="IPR033121">
    <property type="entry name" value="PEPTIDASE_A1"/>
</dbReference>
<dbReference type="GO" id="GO:0006508">
    <property type="term" value="P:proteolysis"/>
    <property type="evidence" value="ECO:0007669"/>
    <property type="project" value="UniProtKB-KW"/>
</dbReference>
<evidence type="ECO:0000256" key="3">
    <source>
        <dbReference type="ARBA" id="ARBA00022692"/>
    </source>
</evidence>
<evidence type="ECO:0000256" key="7">
    <source>
        <dbReference type="ARBA" id="ARBA00022989"/>
    </source>
</evidence>
<dbReference type="InterPro" id="IPR001969">
    <property type="entry name" value="Aspartic_peptidase_AS"/>
</dbReference>
<protein>
    <submittedName>
        <fullName evidence="13">Aspartic proteinase-like protein 2</fullName>
    </submittedName>
</protein>
<keyword evidence="5" id="KW-0064">Aspartyl protease</keyword>
<evidence type="ECO:0000259" key="12">
    <source>
        <dbReference type="PROSITE" id="PS51767"/>
    </source>
</evidence>
<evidence type="ECO:0000256" key="2">
    <source>
        <dbReference type="ARBA" id="ARBA00022670"/>
    </source>
</evidence>
<keyword evidence="8" id="KW-0472">Membrane</keyword>
<keyword evidence="3" id="KW-0812">Transmembrane</keyword>
<dbReference type="InterPro" id="IPR034161">
    <property type="entry name" value="Pepsin-like_plant"/>
</dbReference>
<keyword evidence="6" id="KW-0378">Hydrolase</keyword>
<evidence type="ECO:0000313" key="13">
    <source>
        <dbReference type="EMBL" id="PNH07727.1"/>
    </source>
</evidence>
<keyword evidence="4" id="KW-0732">Signal</keyword>
<dbReference type="AlphaFoldDB" id="A0A2J8A5E9"/>
<dbReference type="PROSITE" id="PS51767">
    <property type="entry name" value="PEPTIDASE_A1"/>
    <property type="match status" value="1"/>
</dbReference>
<accession>A0A2J8A5E9</accession>
<feature type="domain" description="Peptidase A1" evidence="12">
    <location>
        <begin position="34"/>
        <end position="365"/>
    </location>
</feature>
<dbReference type="PROSITE" id="PS00141">
    <property type="entry name" value="ASP_PROTEASE"/>
    <property type="match status" value="2"/>
</dbReference>
<comment type="subcellular location">
    <subcellularLocation>
        <location evidence="10">Endomembrane system</location>
        <topology evidence="10">Single-pass type I membrane protein</topology>
    </subcellularLocation>
</comment>
<evidence type="ECO:0000256" key="8">
    <source>
        <dbReference type="ARBA" id="ARBA00023136"/>
    </source>
</evidence>
<feature type="active site" evidence="11">
    <location>
        <position position="52"/>
    </location>
</feature>
<feature type="active site" evidence="11">
    <location>
        <position position="253"/>
    </location>
</feature>
<feature type="non-terminal residue" evidence="13">
    <location>
        <position position="365"/>
    </location>
</feature>
<keyword evidence="2" id="KW-0645">Protease</keyword>
<evidence type="ECO:0000256" key="4">
    <source>
        <dbReference type="ARBA" id="ARBA00022729"/>
    </source>
</evidence>
<evidence type="ECO:0000256" key="11">
    <source>
        <dbReference type="PIRSR" id="PIRSR601461-1"/>
    </source>
</evidence>
<dbReference type="Pfam" id="PF14543">
    <property type="entry name" value="TAXi_N"/>
    <property type="match status" value="1"/>
</dbReference>